<feature type="transmembrane region" description="Helical" evidence="5">
    <location>
        <begin position="30"/>
        <end position="52"/>
    </location>
</feature>
<dbReference type="STRING" id="364199.SAMN04489858_12413"/>
<feature type="transmembrane region" description="Helical" evidence="5">
    <location>
        <begin position="186"/>
        <end position="204"/>
    </location>
</feature>
<protein>
    <submittedName>
        <fullName evidence="7">Sulfate permease, SulP family</fullName>
    </submittedName>
</protein>
<keyword evidence="8" id="KW-1185">Reference proteome</keyword>
<reference evidence="7 8" key="1">
    <citation type="submission" date="2016-10" db="EMBL/GenBank/DDBJ databases">
        <authorList>
            <person name="de Groot N.N."/>
        </authorList>
    </citation>
    <scope>NUCLEOTIDE SEQUENCE [LARGE SCALE GENOMIC DNA]</scope>
    <source>
        <strain evidence="7 8">DSM 17862</strain>
    </source>
</reference>
<dbReference type="GO" id="GO:0016020">
    <property type="term" value="C:membrane"/>
    <property type="evidence" value="ECO:0007669"/>
    <property type="project" value="UniProtKB-SubCell"/>
</dbReference>
<proteinExistence type="predicted"/>
<feature type="transmembrane region" description="Helical" evidence="5">
    <location>
        <begin position="331"/>
        <end position="351"/>
    </location>
</feature>
<dbReference type="PROSITE" id="PS50801">
    <property type="entry name" value="STAS"/>
    <property type="match status" value="1"/>
</dbReference>
<organism evidence="7 8">
    <name type="scientific">Paracoccus homiensis</name>
    <dbReference type="NCBI Taxonomy" id="364199"/>
    <lineage>
        <taxon>Bacteria</taxon>
        <taxon>Pseudomonadati</taxon>
        <taxon>Pseudomonadota</taxon>
        <taxon>Alphaproteobacteria</taxon>
        <taxon>Rhodobacterales</taxon>
        <taxon>Paracoccaceae</taxon>
        <taxon>Paracoccus</taxon>
    </lineage>
</organism>
<feature type="transmembrane region" description="Helical" evidence="5">
    <location>
        <begin position="103"/>
        <end position="122"/>
    </location>
</feature>
<dbReference type="AlphaFoldDB" id="A0A1I0JCE5"/>
<feature type="transmembrane region" description="Helical" evidence="5">
    <location>
        <begin position="357"/>
        <end position="376"/>
    </location>
</feature>
<evidence type="ECO:0000256" key="3">
    <source>
        <dbReference type="ARBA" id="ARBA00022989"/>
    </source>
</evidence>
<evidence type="ECO:0000313" key="7">
    <source>
        <dbReference type="EMBL" id="SEU07722.1"/>
    </source>
</evidence>
<evidence type="ECO:0000313" key="8">
    <source>
        <dbReference type="Proteomes" id="UP000199180"/>
    </source>
</evidence>
<feature type="transmembrane region" description="Helical" evidence="5">
    <location>
        <begin position="388"/>
        <end position="418"/>
    </location>
</feature>
<comment type="subcellular location">
    <subcellularLocation>
        <location evidence="1">Membrane</location>
        <topology evidence="1">Multi-pass membrane protein</topology>
    </subcellularLocation>
</comment>
<dbReference type="InterPro" id="IPR001902">
    <property type="entry name" value="SLC26A/SulP_fam"/>
</dbReference>
<keyword evidence="3 5" id="KW-1133">Transmembrane helix</keyword>
<keyword evidence="2 5" id="KW-0812">Transmembrane</keyword>
<feature type="transmembrane region" description="Helical" evidence="5">
    <location>
        <begin position="64"/>
        <end position="91"/>
    </location>
</feature>
<dbReference type="PANTHER" id="PTHR11814">
    <property type="entry name" value="SULFATE TRANSPORTER"/>
    <property type="match status" value="1"/>
</dbReference>
<dbReference type="Gene3D" id="3.30.750.24">
    <property type="entry name" value="STAS domain"/>
    <property type="match status" value="1"/>
</dbReference>
<feature type="domain" description="STAS" evidence="6">
    <location>
        <begin position="444"/>
        <end position="558"/>
    </location>
</feature>
<keyword evidence="4 5" id="KW-0472">Membrane</keyword>
<evidence type="ECO:0000256" key="4">
    <source>
        <dbReference type="ARBA" id="ARBA00023136"/>
    </source>
</evidence>
<dbReference type="Proteomes" id="UP000199180">
    <property type="component" value="Unassembled WGS sequence"/>
</dbReference>
<dbReference type="Pfam" id="PF00916">
    <property type="entry name" value="Sulfate_transp"/>
    <property type="match status" value="1"/>
</dbReference>
<sequence>MTNGGILKYLLLPRAWFAAVTPVSLRADTLAALTGAAIALPQGVAFAVIAGLPPEYGLYTAMLTPVIAAMWGASMVMVSGPATAISAVLFASLSQLAPAGTPIYIQLALIMTILAGLFQLLAGVCRLGGLISFISHSVMVGFTAAAALLIAASQLGDAIGVTIEGGGGVIERIARVIAHWGHLNPLALVIALVTLVTLVVLRWLSPRLPSYLIALIVGSLLGEVTDAAGSGVEMFQKLPAIVPAFAVPDVSIAQIFQVLPGAVSVAFVGLLEAISIGRSFAMRRQERYDSNQEIIGQGLSNLCAGFVQGHAGSGSFTRSALNVESGAQTPMAAILAAPFLLVLLFLLAPFVDHIPKPAMAGIIIYVAWRLFSFAEIRHILTSSRSETLIFALTFLSGVATQLENAIFVGVVTSLAVFLHRSARPHVAAISPIVYHGRRLLRGVEYHELDQCPQISVLRLEGALFFGSVEHVEAAFRRFEAHYPGRRLKILALKGMGKIDLAGVDLLVSEYLRSRKAGGDLHIVIAYKETLLALRRMNLFAVVDKANIHPNKAEAIGTVMDRVDPDICATCRIRAFVECAGKPAPPDIGGDSNPPVVDALGTRGMSFRE</sequence>
<gene>
    <name evidence="7" type="ORF">SAMN04489858_12413</name>
</gene>
<dbReference type="InterPro" id="IPR011547">
    <property type="entry name" value="SLC26A/SulP_dom"/>
</dbReference>
<dbReference type="SUPFAM" id="SSF52091">
    <property type="entry name" value="SpoIIaa-like"/>
    <property type="match status" value="1"/>
</dbReference>
<evidence type="ECO:0000256" key="1">
    <source>
        <dbReference type="ARBA" id="ARBA00004141"/>
    </source>
</evidence>
<dbReference type="Pfam" id="PF01740">
    <property type="entry name" value="STAS"/>
    <property type="match status" value="1"/>
</dbReference>
<dbReference type="EMBL" id="FOHO01000024">
    <property type="protein sequence ID" value="SEU07722.1"/>
    <property type="molecule type" value="Genomic_DNA"/>
</dbReference>
<evidence type="ECO:0000256" key="5">
    <source>
        <dbReference type="SAM" id="Phobius"/>
    </source>
</evidence>
<evidence type="ECO:0000259" key="6">
    <source>
        <dbReference type="PROSITE" id="PS50801"/>
    </source>
</evidence>
<name>A0A1I0JCE5_9RHOB</name>
<dbReference type="InterPro" id="IPR036513">
    <property type="entry name" value="STAS_dom_sf"/>
</dbReference>
<evidence type="ECO:0000256" key="2">
    <source>
        <dbReference type="ARBA" id="ARBA00022692"/>
    </source>
</evidence>
<dbReference type="RefSeq" id="WP_090738043.1">
    <property type="nucleotide sequence ID" value="NZ_FOHO01000024.1"/>
</dbReference>
<dbReference type="InterPro" id="IPR002645">
    <property type="entry name" value="STAS_dom"/>
</dbReference>
<feature type="transmembrane region" description="Helical" evidence="5">
    <location>
        <begin position="129"/>
        <end position="152"/>
    </location>
</feature>
<dbReference type="OrthoDB" id="9769739at2"/>
<dbReference type="GO" id="GO:0055085">
    <property type="term" value="P:transmembrane transport"/>
    <property type="evidence" value="ECO:0007669"/>
    <property type="project" value="InterPro"/>
</dbReference>
<feature type="transmembrane region" description="Helical" evidence="5">
    <location>
        <begin position="252"/>
        <end position="274"/>
    </location>
</feature>
<dbReference type="CDD" id="cd07042">
    <property type="entry name" value="STAS_SulP_like_sulfate_transporter"/>
    <property type="match status" value="1"/>
</dbReference>
<accession>A0A1I0JCE5</accession>